<dbReference type="PANTHER" id="PTHR30287:SF2">
    <property type="entry name" value="BLL1001 PROTEIN"/>
    <property type="match status" value="1"/>
</dbReference>
<evidence type="ECO:0000256" key="1">
    <source>
        <dbReference type="ARBA" id="ARBA00004651"/>
    </source>
</evidence>
<dbReference type="RefSeq" id="WP_153214071.1">
    <property type="nucleotide sequence ID" value="NZ_WIBF01000001.1"/>
</dbReference>
<feature type="transmembrane region" description="Helical" evidence="6">
    <location>
        <begin position="218"/>
        <end position="237"/>
    </location>
</feature>
<dbReference type="Proteomes" id="UP000444174">
    <property type="component" value="Unassembled WGS sequence"/>
</dbReference>
<feature type="transmembrane region" description="Helical" evidence="6">
    <location>
        <begin position="755"/>
        <end position="779"/>
    </location>
</feature>
<keyword evidence="2" id="KW-1003">Cell membrane</keyword>
<reference evidence="8 9" key="1">
    <citation type="submission" date="2019-10" db="EMBL/GenBank/DDBJ databases">
        <title>Epibacterium sp. nov., isolated from seawater.</title>
        <authorList>
            <person name="Zhang X."/>
            <person name="Li N."/>
        </authorList>
    </citation>
    <scope>NUCLEOTIDE SEQUENCE [LARGE SCALE GENOMIC DNA]</scope>
    <source>
        <strain evidence="8 9">SM1979</strain>
    </source>
</reference>
<dbReference type="InterPro" id="IPR003838">
    <property type="entry name" value="ABC3_permease_C"/>
</dbReference>
<evidence type="ECO:0000256" key="4">
    <source>
        <dbReference type="ARBA" id="ARBA00022989"/>
    </source>
</evidence>
<feature type="transmembrane region" description="Helical" evidence="6">
    <location>
        <begin position="398"/>
        <end position="418"/>
    </location>
</feature>
<organism evidence="8 9">
    <name type="scientific">Tritonibacter litoralis</name>
    <dbReference type="NCBI Taxonomy" id="2662264"/>
    <lineage>
        <taxon>Bacteria</taxon>
        <taxon>Pseudomonadati</taxon>
        <taxon>Pseudomonadota</taxon>
        <taxon>Alphaproteobacteria</taxon>
        <taxon>Rhodobacterales</taxon>
        <taxon>Paracoccaceae</taxon>
        <taxon>Tritonibacter</taxon>
    </lineage>
</organism>
<evidence type="ECO:0000256" key="5">
    <source>
        <dbReference type="ARBA" id="ARBA00023136"/>
    </source>
</evidence>
<keyword evidence="5 6" id="KW-0472">Membrane</keyword>
<comment type="caution">
    <text evidence="8">The sequence shown here is derived from an EMBL/GenBank/DDBJ whole genome shotgun (WGS) entry which is preliminary data.</text>
</comment>
<feature type="transmembrane region" description="Helical" evidence="6">
    <location>
        <begin position="712"/>
        <end position="735"/>
    </location>
</feature>
<feature type="transmembrane region" description="Helical" evidence="6">
    <location>
        <begin position="370"/>
        <end position="391"/>
    </location>
</feature>
<proteinExistence type="predicted"/>
<evidence type="ECO:0000256" key="2">
    <source>
        <dbReference type="ARBA" id="ARBA00022475"/>
    </source>
</evidence>
<evidence type="ECO:0000259" key="7">
    <source>
        <dbReference type="Pfam" id="PF02687"/>
    </source>
</evidence>
<evidence type="ECO:0000256" key="6">
    <source>
        <dbReference type="SAM" id="Phobius"/>
    </source>
</evidence>
<dbReference type="EMBL" id="WIBF01000001">
    <property type="protein sequence ID" value="MQQ07160.1"/>
    <property type="molecule type" value="Genomic_DNA"/>
</dbReference>
<accession>A0A843Y7K5</accession>
<feature type="transmembrane region" description="Helical" evidence="6">
    <location>
        <begin position="321"/>
        <end position="342"/>
    </location>
</feature>
<feature type="domain" description="ABC3 transporter permease C-terminal" evidence="7">
    <location>
        <begin position="665"/>
        <end position="783"/>
    </location>
</feature>
<dbReference type="PANTHER" id="PTHR30287">
    <property type="entry name" value="MEMBRANE COMPONENT OF PREDICTED ABC SUPERFAMILY METABOLITE UPTAKE TRANSPORTER"/>
    <property type="match status" value="1"/>
</dbReference>
<dbReference type="InterPro" id="IPR038766">
    <property type="entry name" value="Membrane_comp_ABC_pdt"/>
</dbReference>
<dbReference type="AlphaFoldDB" id="A0A843Y7K5"/>
<feature type="transmembrane region" description="Helical" evidence="6">
    <location>
        <begin position="438"/>
        <end position="458"/>
    </location>
</feature>
<sequence length="794" mass="86058">MIRWGMLALLSHWRRAPVQFLAIVLGLALSTALWSAVQAINATARASYGEAQTRLALFGADRLMATDRPLLVDDYATLRRAGWLVSPVWEGTVDLGNGPIQLMAIDLLSHPMVPQLQGADQPVSNGTAPLLVETPIFAHPDTLADLGPITYPQQSAPILPRGLVIADLAVAEVLTEGVRNLSHLVVLEANNQTAFPQDLPLEWVKGPNTSPGELTESFHLNLTAFGLLAFVVGLFIVQSTIKLAVEQRRGMMRTLRCLGMPLSTLVTLCAAELLTLAVLAGAIGLCLGYFIAGFLLPGVNATLSGLYGAKVPGQLNMDPSWAATGLAMTLVGTTIAGSSSMIQVYRLPILQSTAASARSLVTHRVNRRNLFISLLLLAIALILLFIPHLLAGFALMGALMLGFVLLLPIGAALVMRFFETRVRPGMAQWIWADMRAQLGVMSVPLMALALAVATNIGVETMTSSFRLTFVNWINQRFSADLYVSVGTADQAQPLLAYLDQNSAETRPLWVSDLESAAHPTRLWGVVDTPYYAERWPMLSETPDGWAKLHQGEGVMVNEQLSRARNLWAGDSISLPKLGDAMILGTYPDYGNPNHQIIMSRDALFQIVPDAVLRNVAVVMGANQELQTELRQVFDLPGTAILDQNQLRAQSLQVFDQTFTVTATLNVLTLGVSGFALLTSFTALWGQRLPQLAPVWAMGLATRQLAVLEVLRSLGLALLTALLAVPLGLLLAWVLLSVTNTLAFGWKLPMFLFPDSWLRTVLLASLAAVIACAPTAWRLYRISPAALLKVFSNER</sequence>
<protein>
    <submittedName>
        <fullName evidence="8">FtsX-like permease family protein</fullName>
    </submittedName>
</protein>
<name>A0A843Y7K5_9RHOB</name>
<evidence type="ECO:0000313" key="9">
    <source>
        <dbReference type="Proteomes" id="UP000444174"/>
    </source>
</evidence>
<dbReference type="GO" id="GO:0005886">
    <property type="term" value="C:plasma membrane"/>
    <property type="evidence" value="ECO:0007669"/>
    <property type="project" value="UniProtKB-SubCell"/>
</dbReference>
<dbReference type="Pfam" id="PF02687">
    <property type="entry name" value="FtsX"/>
    <property type="match status" value="2"/>
</dbReference>
<keyword evidence="9" id="KW-1185">Reference proteome</keyword>
<keyword evidence="4 6" id="KW-1133">Transmembrane helix</keyword>
<evidence type="ECO:0000256" key="3">
    <source>
        <dbReference type="ARBA" id="ARBA00022692"/>
    </source>
</evidence>
<evidence type="ECO:0000313" key="8">
    <source>
        <dbReference type="EMBL" id="MQQ07160.1"/>
    </source>
</evidence>
<comment type="subcellular location">
    <subcellularLocation>
        <location evidence="1">Cell membrane</location>
        <topology evidence="1">Multi-pass membrane protein</topology>
    </subcellularLocation>
</comment>
<gene>
    <name evidence="8" type="ORF">GFB49_01710</name>
</gene>
<keyword evidence="3 6" id="KW-0812">Transmembrane</keyword>
<feature type="domain" description="ABC3 transporter permease C-terminal" evidence="7">
    <location>
        <begin position="224"/>
        <end position="342"/>
    </location>
</feature>